<organism evidence="1 2">
    <name type="scientific">Adlercreutzia hattorii</name>
    <dbReference type="NCBI Taxonomy" id="2707299"/>
    <lineage>
        <taxon>Bacteria</taxon>
        <taxon>Bacillati</taxon>
        <taxon>Actinomycetota</taxon>
        <taxon>Coriobacteriia</taxon>
        <taxon>Eggerthellales</taxon>
        <taxon>Eggerthellaceae</taxon>
        <taxon>Adlercreutzia</taxon>
    </lineage>
</organism>
<reference evidence="2" key="2">
    <citation type="submission" date="2020-03" db="EMBL/GenBank/DDBJ databases">
        <title>Complete Genome Sequence of Adlercreutzia sp. strain 8CFCBH1 Producing Equol, Isolated from Healthy Japanese Feces.</title>
        <authorList>
            <person name="Ogata Y."/>
            <person name="Sakamoto M."/>
            <person name="Ohkuma M."/>
            <person name="Hattori M."/>
            <person name="Suda W."/>
        </authorList>
    </citation>
    <scope>NUCLEOTIDE SEQUENCE [LARGE SCALE GENOMIC DNA]</scope>
    <source>
        <strain evidence="2">8CFCBH1</strain>
    </source>
</reference>
<dbReference type="KEGG" id="ahat:ADCFC_17280"/>
<protein>
    <submittedName>
        <fullName evidence="1">Transcriptional regulator</fullName>
    </submittedName>
</protein>
<accession>A0A6F8SLM5</accession>
<dbReference type="Pfam" id="PF21716">
    <property type="entry name" value="dnstrm_HI1420"/>
    <property type="match status" value="1"/>
</dbReference>
<dbReference type="AlphaFoldDB" id="A0A6F8SLM5"/>
<gene>
    <name evidence="1" type="ORF">ADCFC_16060</name>
</gene>
<sequence length="95" mass="10164">MSSEWIEWDPSLDVNSSEDVAAFLNAVLELGDPAILPDALGVIARSRGMKAIAEETGLGRESLYKSLSKSGNPRFSTVVNVLDCLGFRLQVVPAA</sequence>
<dbReference type="PANTHER" id="PTHR40275:SF1">
    <property type="entry name" value="SSL7038 PROTEIN"/>
    <property type="match status" value="1"/>
</dbReference>
<dbReference type="EMBL" id="AP022829">
    <property type="protein sequence ID" value="BCA89109.1"/>
    <property type="molecule type" value="Genomic_DNA"/>
</dbReference>
<dbReference type="GO" id="GO:0003677">
    <property type="term" value="F:DNA binding"/>
    <property type="evidence" value="ECO:0007669"/>
    <property type="project" value="InterPro"/>
</dbReference>
<evidence type="ECO:0000313" key="2">
    <source>
        <dbReference type="Proteomes" id="UP000501727"/>
    </source>
</evidence>
<dbReference type="InterPro" id="IPR010982">
    <property type="entry name" value="Lambda_DNA-bd_dom_sf"/>
</dbReference>
<dbReference type="PANTHER" id="PTHR40275">
    <property type="entry name" value="SSL7038 PROTEIN"/>
    <property type="match status" value="1"/>
</dbReference>
<evidence type="ECO:0000313" key="1">
    <source>
        <dbReference type="EMBL" id="BCA89109.1"/>
    </source>
</evidence>
<reference evidence="2" key="1">
    <citation type="journal article" date="2020" name="Microbiol. Resour. Announc.">
        <title>Complete Genome Sequence of Adlercreutzia sp. Strain 8CFCBH1, a Potent Producer of Equol, Isolated from Healthy Japanese Feces.</title>
        <authorList>
            <person name="Ogata Y."/>
            <person name="Sakamoto M."/>
            <person name="Ohkuma M."/>
            <person name="Hattori M."/>
            <person name="Suda W."/>
        </authorList>
    </citation>
    <scope>NUCLEOTIDE SEQUENCE [LARGE SCALE GENOMIC DNA]</scope>
    <source>
        <strain evidence="2">8CFCBH1</strain>
    </source>
</reference>
<dbReference type="Proteomes" id="UP000501727">
    <property type="component" value="Chromosome"/>
</dbReference>
<dbReference type="SUPFAM" id="SSF47413">
    <property type="entry name" value="lambda repressor-like DNA-binding domains"/>
    <property type="match status" value="1"/>
</dbReference>
<keyword evidence="2" id="KW-1185">Reference proteome</keyword>
<dbReference type="NCBIfam" id="TIGR02684">
    <property type="entry name" value="dnstrm_HI1420"/>
    <property type="match status" value="1"/>
</dbReference>
<dbReference type="RefSeq" id="WP_173113772.1">
    <property type="nucleotide sequence ID" value="NZ_AP022829.1"/>
</dbReference>
<name>A0A6F8SLM5_9ACTN</name>
<dbReference type="InterPro" id="IPR014057">
    <property type="entry name" value="HI1420"/>
</dbReference>
<proteinExistence type="predicted"/>